<dbReference type="AlphaFoldDB" id="S6AMN9"/>
<dbReference type="InterPro" id="IPR036259">
    <property type="entry name" value="MFS_trans_sf"/>
</dbReference>
<evidence type="ECO:0000313" key="10">
    <source>
        <dbReference type="Proteomes" id="UP000015559"/>
    </source>
</evidence>
<feature type="transmembrane region" description="Helical" evidence="7">
    <location>
        <begin position="260"/>
        <end position="278"/>
    </location>
</feature>
<feature type="domain" description="Major facilitator superfamily (MFS) profile" evidence="8">
    <location>
        <begin position="25"/>
        <end position="479"/>
    </location>
</feature>
<dbReference type="eggNOG" id="COG2223">
    <property type="taxonomic scope" value="Bacteria"/>
</dbReference>
<comment type="similarity">
    <text evidence="2">Belongs to the major facilitator superfamily. Nitrate/nitrite porter (TC 2.A.1.8) family.</text>
</comment>
<comment type="subcellular location">
    <subcellularLocation>
        <location evidence="1">Membrane</location>
        <topology evidence="1">Multi-pass membrane protein</topology>
    </subcellularLocation>
</comment>
<keyword evidence="10" id="KW-1185">Reference proteome</keyword>
<dbReference type="PROSITE" id="PS50850">
    <property type="entry name" value="MFS"/>
    <property type="match status" value="1"/>
</dbReference>
<dbReference type="InterPro" id="IPR044772">
    <property type="entry name" value="NO3_transporter"/>
</dbReference>
<organism evidence="9 10">
    <name type="scientific">Sulfuricella denitrificans (strain DSM 22764 / NBRC 105220 / skB26)</name>
    <dbReference type="NCBI Taxonomy" id="1163617"/>
    <lineage>
        <taxon>Bacteria</taxon>
        <taxon>Pseudomonadati</taxon>
        <taxon>Pseudomonadota</taxon>
        <taxon>Betaproteobacteria</taxon>
        <taxon>Nitrosomonadales</taxon>
        <taxon>Sulfuricellaceae</taxon>
        <taxon>Sulfuricella</taxon>
    </lineage>
</organism>
<dbReference type="GO" id="GO:0015112">
    <property type="term" value="F:nitrate transmembrane transporter activity"/>
    <property type="evidence" value="ECO:0007669"/>
    <property type="project" value="InterPro"/>
</dbReference>
<dbReference type="PROSITE" id="PS00216">
    <property type="entry name" value="SUGAR_TRANSPORT_1"/>
    <property type="match status" value="1"/>
</dbReference>
<feature type="transmembrane region" description="Helical" evidence="7">
    <location>
        <begin position="220"/>
        <end position="240"/>
    </location>
</feature>
<evidence type="ECO:0000256" key="4">
    <source>
        <dbReference type="ARBA" id="ARBA00022989"/>
    </source>
</evidence>
<protein>
    <submittedName>
        <fullName evidence="9">Nitrate transporter</fullName>
    </submittedName>
</protein>
<feature type="transmembrane region" description="Helical" evidence="7">
    <location>
        <begin position="115"/>
        <end position="133"/>
    </location>
</feature>
<feature type="transmembrane region" description="Helical" evidence="7">
    <location>
        <begin position="456"/>
        <end position="475"/>
    </location>
</feature>
<feature type="transmembrane region" description="Helical" evidence="7">
    <location>
        <begin position="368"/>
        <end position="387"/>
    </location>
</feature>
<reference evidence="9 10" key="1">
    <citation type="journal article" date="2012" name="Appl. Environ. Microbiol.">
        <title>Draft genome sequence of a psychrotolerant sulfur-oxidizing bacterium, Sulfuricella denitrificans skB26, and proteomic insights into cold adaptation.</title>
        <authorList>
            <person name="Watanabe T."/>
            <person name="Kojima H."/>
            <person name="Fukui M."/>
        </authorList>
    </citation>
    <scope>NUCLEOTIDE SEQUENCE [LARGE SCALE GENOMIC DNA]</scope>
    <source>
        <strain evidence="10">skB26</strain>
    </source>
</reference>
<sequence length="497" mass="53984">MATLLEHTMSDRFNLLDFSKANIRTLHLTWLAFFVSFMVWFAHAPLMPFIRDALQLTDLQTNMLLILNVAMTIPARILVGMLVDRYGPRILFSAILILGGTISMGFALAESFQQLAMMRFLSGFVGAGFVVGIRMISEWFPARQTGVAQGIYGGWGNFGSAGAAGLLPTVAVAVGGPDGWRYAVALTGLISIAYGILFYWRARNTPKGSTYFKPKKTGALEVTSGFDLVLYMVMNIPMYLALGVLTWKLSPSGMKLLGDGAAYAIYAVLALTYLVQIWKIWHVNAHILKEKVPELQRYAFTQVAILDLAYMVTFGTELAVVSMLALFYVDMFAMDKVSAGLLAGSYAMINLVARPAGGMLSDKFGRKVTLIIAFIGIALSFMMLSNVSQEWSLPMVVMAATFGGIFSKAGSGAVYAMVPLIQRRLTGQIAGMTGAYGNVGGVSFLTVLALVSTQTFFLVIGTTAAVVLIFIAFFLREPKGHMTEVLPDGTVQLIEVN</sequence>
<dbReference type="InterPro" id="IPR011701">
    <property type="entry name" value="MFS"/>
</dbReference>
<dbReference type="Proteomes" id="UP000015559">
    <property type="component" value="Chromosome"/>
</dbReference>
<dbReference type="KEGG" id="sdr:SCD_n02271"/>
<dbReference type="InterPro" id="IPR020846">
    <property type="entry name" value="MFS_dom"/>
</dbReference>
<keyword evidence="6 7" id="KW-0472">Membrane</keyword>
<feature type="transmembrane region" description="Helical" evidence="7">
    <location>
        <begin position="154"/>
        <end position="174"/>
    </location>
</feature>
<evidence type="ECO:0000256" key="5">
    <source>
        <dbReference type="ARBA" id="ARBA00023063"/>
    </source>
</evidence>
<dbReference type="GO" id="GO:0042128">
    <property type="term" value="P:nitrate assimilation"/>
    <property type="evidence" value="ECO:0007669"/>
    <property type="project" value="UniProtKB-KW"/>
</dbReference>
<evidence type="ECO:0000259" key="8">
    <source>
        <dbReference type="PROSITE" id="PS50850"/>
    </source>
</evidence>
<feature type="transmembrane region" description="Helical" evidence="7">
    <location>
        <begin position="337"/>
        <end position="356"/>
    </location>
</feature>
<gene>
    <name evidence="9" type="ORF">SCD_n02271</name>
</gene>
<feature type="transmembrane region" description="Helical" evidence="7">
    <location>
        <begin position="180"/>
        <end position="200"/>
    </location>
</feature>
<evidence type="ECO:0000256" key="1">
    <source>
        <dbReference type="ARBA" id="ARBA00004141"/>
    </source>
</evidence>
<name>S6AMN9_SULDS</name>
<feature type="transmembrane region" description="Helical" evidence="7">
    <location>
        <begin position="393"/>
        <end position="417"/>
    </location>
</feature>
<dbReference type="Gene3D" id="1.20.1250.20">
    <property type="entry name" value="MFS general substrate transporter like domains"/>
    <property type="match status" value="2"/>
</dbReference>
<evidence type="ECO:0000256" key="6">
    <source>
        <dbReference type="ARBA" id="ARBA00023136"/>
    </source>
</evidence>
<feature type="transmembrane region" description="Helical" evidence="7">
    <location>
        <begin position="299"/>
        <end position="325"/>
    </location>
</feature>
<dbReference type="SUPFAM" id="SSF103473">
    <property type="entry name" value="MFS general substrate transporter"/>
    <property type="match status" value="1"/>
</dbReference>
<dbReference type="Pfam" id="PF07690">
    <property type="entry name" value="MFS_1"/>
    <property type="match status" value="2"/>
</dbReference>
<dbReference type="EMBL" id="AP013066">
    <property type="protein sequence ID" value="BAN36079.1"/>
    <property type="molecule type" value="Genomic_DNA"/>
</dbReference>
<evidence type="ECO:0000256" key="7">
    <source>
        <dbReference type="SAM" id="Phobius"/>
    </source>
</evidence>
<feature type="transmembrane region" description="Helical" evidence="7">
    <location>
        <begin position="63"/>
        <end position="83"/>
    </location>
</feature>
<evidence type="ECO:0000256" key="2">
    <source>
        <dbReference type="ARBA" id="ARBA00008432"/>
    </source>
</evidence>
<evidence type="ECO:0000256" key="3">
    <source>
        <dbReference type="ARBA" id="ARBA00022692"/>
    </source>
</evidence>
<keyword evidence="5" id="KW-0534">Nitrate assimilation</keyword>
<accession>S6AMN9</accession>
<feature type="transmembrane region" description="Helical" evidence="7">
    <location>
        <begin position="429"/>
        <end position="450"/>
    </location>
</feature>
<dbReference type="PANTHER" id="PTHR23515">
    <property type="entry name" value="HIGH-AFFINITY NITRATE TRANSPORTER 2.3"/>
    <property type="match status" value="1"/>
</dbReference>
<dbReference type="HOGENOM" id="CLU_024204_4_1_4"/>
<dbReference type="GO" id="GO:0016020">
    <property type="term" value="C:membrane"/>
    <property type="evidence" value="ECO:0007669"/>
    <property type="project" value="UniProtKB-SubCell"/>
</dbReference>
<dbReference type="STRING" id="1163617.SCD_n02271"/>
<dbReference type="InterPro" id="IPR005829">
    <property type="entry name" value="Sugar_transporter_CS"/>
</dbReference>
<proteinExistence type="inferred from homology"/>
<keyword evidence="3 7" id="KW-0812">Transmembrane</keyword>
<evidence type="ECO:0000313" key="9">
    <source>
        <dbReference type="EMBL" id="BAN36079.1"/>
    </source>
</evidence>
<feature type="transmembrane region" description="Helical" evidence="7">
    <location>
        <begin position="90"/>
        <end position="109"/>
    </location>
</feature>
<feature type="transmembrane region" description="Helical" evidence="7">
    <location>
        <begin position="21"/>
        <end position="43"/>
    </location>
</feature>
<keyword evidence="4 7" id="KW-1133">Transmembrane helix</keyword>